<name>A0AAJ0H766_9PEZI</name>
<reference evidence="2" key="2">
    <citation type="submission" date="2023-06" db="EMBL/GenBank/DDBJ databases">
        <authorList>
            <consortium name="Lawrence Berkeley National Laboratory"/>
            <person name="Haridas S."/>
            <person name="Hensen N."/>
            <person name="Bonometti L."/>
            <person name="Westerberg I."/>
            <person name="Brannstrom I.O."/>
            <person name="Guillou S."/>
            <person name="Cros-Aarteil S."/>
            <person name="Calhoun S."/>
            <person name="Kuo A."/>
            <person name="Mondo S."/>
            <person name="Pangilinan J."/>
            <person name="Riley R."/>
            <person name="Labutti K."/>
            <person name="Andreopoulos B."/>
            <person name="Lipzen A."/>
            <person name="Chen C."/>
            <person name="Yanf M."/>
            <person name="Daum C."/>
            <person name="Ng V."/>
            <person name="Clum A."/>
            <person name="Steindorff A."/>
            <person name="Ohm R."/>
            <person name="Martin F."/>
            <person name="Silar P."/>
            <person name="Natvig D."/>
            <person name="Lalanne C."/>
            <person name="Gautier V."/>
            <person name="Ament-Velasquez S.L."/>
            <person name="Kruys A."/>
            <person name="Hutchinson M.I."/>
            <person name="Powell A.J."/>
            <person name="Barry K."/>
            <person name="Miller A.N."/>
            <person name="Grigoriev I.V."/>
            <person name="Debuchy R."/>
            <person name="Gladieux P."/>
            <person name="Thoren M.H."/>
            <person name="Johannesson H."/>
        </authorList>
    </citation>
    <scope>NUCLEOTIDE SEQUENCE</scope>
    <source>
        <strain evidence="2">CBS 955.72</strain>
    </source>
</reference>
<reference evidence="2" key="1">
    <citation type="journal article" date="2023" name="Mol. Phylogenet. Evol.">
        <title>Genome-scale phylogeny and comparative genomics of the fungal order Sordariales.</title>
        <authorList>
            <person name="Hensen N."/>
            <person name="Bonometti L."/>
            <person name="Westerberg I."/>
            <person name="Brannstrom I.O."/>
            <person name="Guillou S."/>
            <person name="Cros-Aarteil S."/>
            <person name="Calhoun S."/>
            <person name="Haridas S."/>
            <person name="Kuo A."/>
            <person name="Mondo S."/>
            <person name="Pangilinan J."/>
            <person name="Riley R."/>
            <person name="LaButti K."/>
            <person name="Andreopoulos B."/>
            <person name="Lipzen A."/>
            <person name="Chen C."/>
            <person name="Yan M."/>
            <person name="Daum C."/>
            <person name="Ng V."/>
            <person name="Clum A."/>
            <person name="Steindorff A."/>
            <person name="Ohm R.A."/>
            <person name="Martin F."/>
            <person name="Silar P."/>
            <person name="Natvig D.O."/>
            <person name="Lalanne C."/>
            <person name="Gautier V."/>
            <person name="Ament-Velasquez S.L."/>
            <person name="Kruys A."/>
            <person name="Hutchinson M.I."/>
            <person name="Powell A.J."/>
            <person name="Barry K."/>
            <person name="Miller A.N."/>
            <person name="Grigoriev I.V."/>
            <person name="Debuchy R."/>
            <person name="Gladieux P."/>
            <person name="Hiltunen Thoren M."/>
            <person name="Johannesson H."/>
        </authorList>
    </citation>
    <scope>NUCLEOTIDE SEQUENCE</scope>
    <source>
        <strain evidence="2">CBS 955.72</strain>
    </source>
</reference>
<gene>
    <name evidence="2" type="ORF">B0T25DRAFT_511246</name>
</gene>
<protein>
    <submittedName>
        <fullName evidence="2">Uncharacterized protein</fullName>
    </submittedName>
</protein>
<evidence type="ECO:0000256" key="1">
    <source>
        <dbReference type="SAM" id="Phobius"/>
    </source>
</evidence>
<evidence type="ECO:0000313" key="3">
    <source>
        <dbReference type="Proteomes" id="UP001275084"/>
    </source>
</evidence>
<keyword evidence="1" id="KW-0812">Transmembrane</keyword>
<comment type="caution">
    <text evidence="2">The sequence shown here is derived from an EMBL/GenBank/DDBJ whole genome shotgun (WGS) entry which is preliminary data.</text>
</comment>
<organism evidence="2 3">
    <name type="scientific">Lasiosphaeria hispida</name>
    <dbReference type="NCBI Taxonomy" id="260671"/>
    <lineage>
        <taxon>Eukaryota</taxon>
        <taxon>Fungi</taxon>
        <taxon>Dikarya</taxon>
        <taxon>Ascomycota</taxon>
        <taxon>Pezizomycotina</taxon>
        <taxon>Sordariomycetes</taxon>
        <taxon>Sordariomycetidae</taxon>
        <taxon>Sordariales</taxon>
        <taxon>Lasiosphaeriaceae</taxon>
        <taxon>Lasiosphaeria</taxon>
    </lineage>
</organism>
<keyword evidence="3" id="KW-1185">Reference proteome</keyword>
<keyword evidence="1" id="KW-1133">Transmembrane helix</keyword>
<sequence length="734" mass="81172">MNNLFLYVTPPQRAYVVMKPFWMPTKNGPLWAVALPTSSAQFVNAALSVVLTIMFTWLWGLIASATLYFASHRFSRRRLVTLVALRNSPDPWAACKALAGLTAESMGCFRPKRHGRPSTWRDTAFACAFATLALSVVATAIVIGIIGPPFFMIGNVAPVETSKLYYPRSSSLTSNPQAYRALRAEPSLRALSSVQLFGKTIRERVEVSGDESVRTTDPTKPMFGLTYRYNITGLELGLKHATDLMLSVRGACRTEYGWLDTTNKNEAFERLHIFNDPNMAYTTALSGVYLEFPPRPGFLTLNESLFVDQTLAGNVSYAIVAPLSNRRSNSSGTDPWYLTEPHISNNLKLNTQYRIKAGRPALSCWHQDVWSCCGGESVNGGRNLPELKNLIMPEVLRDIMAIALLKPPVVQLGKDAVMSALASASSSPLGSNGIIEARYSSIFQDVERLVMASYVSTLNILTDSTLFEPSDDEFKQSNYFTNPKTFELEEGVGDFVVPTPDVQTFNLIGLITVGCIIGLMLAMKVGLSAKVFWHRNMYSGVQHGEMDPNLEVSPFNRDRWARFKAFSAVHLLRNTYEDGTGAHEEDWRCGEDLPDPREEKPLWLAKCKHGDTECCGHIATDRKVLGLQDGAHHVKNDSISTIGDESFQSYAAGAQSFALPRYASPHQEYHDDLSSPDFLAGMGDGNSISPYNQALPGNPYFSQSTPPAPTNTRYQDDTTLHTAPLLPVYRYSSS</sequence>
<keyword evidence="1" id="KW-0472">Membrane</keyword>
<feature type="transmembrane region" description="Helical" evidence="1">
    <location>
        <begin position="123"/>
        <end position="146"/>
    </location>
</feature>
<dbReference type="Proteomes" id="UP001275084">
    <property type="component" value="Unassembled WGS sequence"/>
</dbReference>
<evidence type="ECO:0000313" key="2">
    <source>
        <dbReference type="EMBL" id="KAK3341824.1"/>
    </source>
</evidence>
<feature type="transmembrane region" description="Helical" evidence="1">
    <location>
        <begin position="45"/>
        <end position="70"/>
    </location>
</feature>
<proteinExistence type="predicted"/>
<dbReference type="AlphaFoldDB" id="A0AAJ0H766"/>
<feature type="transmembrane region" description="Helical" evidence="1">
    <location>
        <begin position="507"/>
        <end position="527"/>
    </location>
</feature>
<dbReference type="EMBL" id="JAUIQD010000008">
    <property type="protein sequence ID" value="KAK3341824.1"/>
    <property type="molecule type" value="Genomic_DNA"/>
</dbReference>
<accession>A0AAJ0H766</accession>